<gene>
    <name evidence="3" type="ORF">PHATRDRAFT_48456</name>
</gene>
<dbReference type="PaxDb" id="2850-Phatr48456"/>
<dbReference type="EMBL" id="CM000619">
    <property type="protein sequence ID" value="EEC45592.1"/>
    <property type="molecule type" value="Genomic_DNA"/>
</dbReference>
<evidence type="ECO:0000313" key="3">
    <source>
        <dbReference type="EMBL" id="EEC45592.1"/>
    </source>
</evidence>
<feature type="region of interest" description="Disordered" evidence="1">
    <location>
        <begin position="39"/>
        <end position="72"/>
    </location>
</feature>
<dbReference type="eggNOG" id="ENOG502SAYD">
    <property type="taxonomic scope" value="Eukaryota"/>
</dbReference>
<reference evidence="4" key="2">
    <citation type="submission" date="2008-08" db="EMBL/GenBank/DDBJ databases">
        <authorList>
            <consortium name="Diatom Consortium"/>
            <person name="Grigoriev I."/>
            <person name="Grimwood J."/>
            <person name="Kuo A."/>
            <person name="Otillar R.P."/>
            <person name="Salamov A."/>
            <person name="Detter J.C."/>
            <person name="Lindquist E."/>
            <person name="Shapiro H."/>
            <person name="Lucas S."/>
            <person name="Glavina del Rio T."/>
            <person name="Pitluck S."/>
            <person name="Rokhsar D."/>
            <person name="Bowler C."/>
        </authorList>
    </citation>
    <scope>GENOME REANNOTATION</scope>
    <source>
        <strain evidence="4">CCAP 1055/1</strain>
    </source>
</reference>
<dbReference type="AlphaFoldDB" id="B7G771"/>
<dbReference type="OrthoDB" id="42308at2759"/>
<proteinExistence type="predicted"/>
<dbReference type="KEGG" id="pti:PHATRDRAFT_48456"/>
<feature type="chain" id="PRO_5002855901" evidence="2">
    <location>
        <begin position="17"/>
        <end position="623"/>
    </location>
</feature>
<dbReference type="SUPFAM" id="SSF52266">
    <property type="entry name" value="SGNH hydrolase"/>
    <property type="match status" value="1"/>
</dbReference>
<feature type="signal peptide" evidence="2">
    <location>
        <begin position="1"/>
        <end position="16"/>
    </location>
</feature>
<keyword evidence="4" id="KW-1185">Reference proteome</keyword>
<evidence type="ECO:0000256" key="1">
    <source>
        <dbReference type="SAM" id="MobiDB-lite"/>
    </source>
</evidence>
<protein>
    <submittedName>
        <fullName evidence="3">Uncharacterized protein</fullName>
    </submittedName>
</protein>
<keyword evidence="2" id="KW-0732">Signal</keyword>
<dbReference type="GeneID" id="7203746"/>
<dbReference type="Proteomes" id="UP000000759">
    <property type="component" value="Chromosome 17"/>
</dbReference>
<evidence type="ECO:0000313" key="4">
    <source>
        <dbReference type="Proteomes" id="UP000000759"/>
    </source>
</evidence>
<dbReference type="RefSeq" id="XP_002182856.1">
    <property type="nucleotide sequence ID" value="XM_002182820.1"/>
</dbReference>
<accession>B7G771</accession>
<sequence length="623" mass="69335">MAAMLLACALILVISAYFTFSMERQPTQSPGRENVIVVPDTSHSHGSSTSGRKSIPETKFDKEATVHRREKSRSEEETWSFTTVQAVRDAFRQRYGPTSASIYEKGVSTFGNLRATADRLLLAAAQDRPFVLAFAGYSVTVGRGNHFQQSFPFVLERILRPLLRESLQLDVVVRNAAIGGIPSFPYGFCFDHFLGSDPDVISWDFSMNEGNGASVLEAYLRHSQTQLSKRPMIILLDKNAPRQRVLEMYTRNEWISDAISVKTAKDAVDSTLLQLPEDQRPPGLQRWDEFGAPASCPGRGSWHPKRMEHELIGFMMSLYFVDALELAQRIMQENPEWKASYESNSMITPRFKAPLQPTPANDQAVTELLFGHSIDQDDFQMKTISCRTNFLPATDGNKVLPSIVVSGLSPGITDENIMEVRSDAAYRAGWVLDVSKMERDTKIKVEKCGGLGYIDMKIALYGVPESGPLRLWLPLGDHDSLSHHNSHEHEEGDTIADHWFDDLIICEANEKRPIDACQLDKDLEFTVGGVLVTSTKMVMGAAEYLKRQTCVHVGVPEKAQITVLGEVTNTDGSLPSDTDRIRLAGGSKRGNSTIGLLVDVKVSDRVNRESGACCLSHIVWEQH</sequence>
<feature type="compositionally biased region" description="Basic and acidic residues" evidence="1">
    <location>
        <begin position="54"/>
        <end position="72"/>
    </location>
</feature>
<dbReference type="HOGENOM" id="CLU_407449_0_0_1"/>
<dbReference type="InParanoid" id="B7G771"/>
<organism evidence="3 4">
    <name type="scientific">Phaeodactylum tricornutum (strain CCAP 1055/1)</name>
    <dbReference type="NCBI Taxonomy" id="556484"/>
    <lineage>
        <taxon>Eukaryota</taxon>
        <taxon>Sar</taxon>
        <taxon>Stramenopiles</taxon>
        <taxon>Ochrophyta</taxon>
        <taxon>Bacillariophyta</taxon>
        <taxon>Bacillariophyceae</taxon>
        <taxon>Bacillariophycidae</taxon>
        <taxon>Naviculales</taxon>
        <taxon>Phaeodactylaceae</taxon>
        <taxon>Phaeodactylum</taxon>
    </lineage>
</organism>
<name>B7G771_PHATC</name>
<evidence type="ECO:0000256" key="2">
    <source>
        <dbReference type="SAM" id="SignalP"/>
    </source>
</evidence>
<reference evidence="3 4" key="1">
    <citation type="journal article" date="2008" name="Nature">
        <title>The Phaeodactylum genome reveals the evolutionary history of diatom genomes.</title>
        <authorList>
            <person name="Bowler C."/>
            <person name="Allen A.E."/>
            <person name="Badger J.H."/>
            <person name="Grimwood J."/>
            <person name="Jabbari K."/>
            <person name="Kuo A."/>
            <person name="Maheswari U."/>
            <person name="Martens C."/>
            <person name="Maumus F."/>
            <person name="Otillar R.P."/>
            <person name="Rayko E."/>
            <person name="Salamov A."/>
            <person name="Vandepoele K."/>
            <person name="Beszteri B."/>
            <person name="Gruber A."/>
            <person name="Heijde M."/>
            <person name="Katinka M."/>
            <person name="Mock T."/>
            <person name="Valentin K."/>
            <person name="Verret F."/>
            <person name="Berges J.A."/>
            <person name="Brownlee C."/>
            <person name="Cadoret J.P."/>
            <person name="Chiovitti A."/>
            <person name="Choi C.J."/>
            <person name="Coesel S."/>
            <person name="De Martino A."/>
            <person name="Detter J.C."/>
            <person name="Durkin C."/>
            <person name="Falciatore A."/>
            <person name="Fournet J."/>
            <person name="Haruta M."/>
            <person name="Huysman M.J."/>
            <person name="Jenkins B.D."/>
            <person name="Jiroutova K."/>
            <person name="Jorgensen R.E."/>
            <person name="Joubert Y."/>
            <person name="Kaplan A."/>
            <person name="Kroger N."/>
            <person name="Kroth P.G."/>
            <person name="La Roche J."/>
            <person name="Lindquist E."/>
            <person name="Lommer M."/>
            <person name="Martin-Jezequel V."/>
            <person name="Lopez P.J."/>
            <person name="Lucas S."/>
            <person name="Mangogna M."/>
            <person name="McGinnis K."/>
            <person name="Medlin L.K."/>
            <person name="Montsant A."/>
            <person name="Oudot-Le Secq M.P."/>
            <person name="Napoli C."/>
            <person name="Obornik M."/>
            <person name="Parker M.S."/>
            <person name="Petit J.L."/>
            <person name="Porcel B.M."/>
            <person name="Poulsen N."/>
            <person name="Robison M."/>
            <person name="Rychlewski L."/>
            <person name="Rynearson T.A."/>
            <person name="Schmutz J."/>
            <person name="Shapiro H."/>
            <person name="Siaut M."/>
            <person name="Stanley M."/>
            <person name="Sussman M.R."/>
            <person name="Taylor A.R."/>
            <person name="Vardi A."/>
            <person name="von Dassow P."/>
            <person name="Vyverman W."/>
            <person name="Willis A."/>
            <person name="Wyrwicz L.S."/>
            <person name="Rokhsar D.S."/>
            <person name="Weissenbach J."/>
            <person name="Armbrust E.V."/>
            <person name="Green B.R."/>
            <person name="Van de Peer Y."/>
            <person name="Grigoriev I.V."/>
        </authorList>
    </citation>
    <scope>NUCLEOTIDE SEQUENCE [LARGE SCALE GENOMIC DNA]</scope>
    <source>
        <strain evidence="3 4">CCAP 1055/1</strain>
    </source>
</reference>